<dbReference type="EMBL" id="NMQW01000017">
    <property type="protein sequence ID" value="OXM85808.1"/>
    <property type="molecule type" value="Genomic_DNA"/>
</dbReference>
<dbReference type="RefSeq" id="WP_094014959.1">
    <property type="nucleotide sequence ID" value="NZ_NMQW01000017.1"/>
</dbReference>
<reference evidence="1 2" key="1">
    <citation type="submission" date="2017-07" db="EMBL/GenBank/DDBJ databases">
        <title>Genome sequencing and assembly of Paenibacillus rigui.</title>
        <authorList>
            <person name="Mayilraj S."/>
        </authorList>
    </citation>
    <scope>NUCLEOTIDE SEQUENCE [LARGE SCALE GENOMIC DNA]</scope>
    <source>
        <strain evidence="1 2">JCM 16352</strain>
    </source>
</reference>
<dbReference type="Proteomes" id="UP000215509">
    <property type="component" value="Unassembled WGS sequence"/>
</dbReference>
<organism evidence="1 2">
    <name type="scientific">Paenibacillus rigui</name>
    <dbReference type="NCBI Taxonomy" id="554312"/>
    <lineage>
        <taxon>Bacteria</taxon>
        <taxon>Bacillati</taxon>
        <taxon>Bacillota</taxon>
        <taxon>Bacilli</taxon>
        <taxon>Bacillales</taxon>
        <taxon>Paenibacillaceae</taxon>
        <taxon>Paenibacillus</taxon>
    </lineage>
</organism>
<keyword evidence="2" id="KW-1185">Reference proteome</keyword>
<evidence type="ECO:0000313" key="2">
    <source>
        <dbReference type="Proteomes" id="UP000215509"/>
    </source>
</evidence>
<name>A0A229UQX7_9BACL</name>
<dbReference type="OrthoDB" id="2604963at2"/>
<proteinExistence type="predicted"/>
<dbReference type="AlphaFoldDB" id="A0A229UQX7"/>
<evidence type="ECO:0000313" key="1">
    <source>
        <dbReference type="EMBL" id="OXM85808.1"/>
    </source>
</evidence>
<protein>
    <submittedName>
        <fullName evidence="1">Uncharacterized protein</fullName>
    </submittedName>
</protein>
<comment type="caution">
    <text evidence="1">The sequence shown here is derived from an EMBL/GenBank/DDBJ whole genome shotgun (WGS) entry which is preliminary data.</text>
</comment>
<accession>A0A229UQX7</accession>
<sequence length="137" mass="15894">MLSKFFTRIYFALSGFKNNVKSLSKSDLLDDDGYVVLKTNINDIEEVFNRISYLFEGGFDKDEIQHLIGMIGRLALMESVKANYNVYYNQELMGLLIIVHMDELLSPSVYFLSEEKLTRKIQLTIETLTDPESLFFQ</sequence>
<gene>
    <name evidence="1" type="ORF">CF651_11260</name>
</gene>